<evidence type="ECO:0000313" key="2">
    <source>
        <dbReference type="EMBL" id="SFA53464.1"/>
    </source>
</evidence>
<keyword evidence="3" id="KW-1185">Reference proteome</keyword>
<reference evidence="3" key="1">
    <citation type="submission" date="2016-10" db="EMBL/GenBank/DDBJ databases">
        <authorList>
            <person name="Varghese N."/>
            <person name="Submissions S."/>
        </authorList>
    </citation>
    <scope>NUCLEOTIDE SEQUENCE [LARGE SCALE GENOMIC DNA]</scope>
    <source>
        <strain evidence="3">M1</strain>
    </source>
</reference>
<dbReference type="OrthoDB" id="2355666at2"/>
<dbReference type="Pfam" id="PF14146">
    <property type="entry name" value="DUF4305"/>
    <property type="match status" value="1"/>
</dbReference>
<dbReference type="GeneID" id="56924740"/>
<protein>
    <recommendedName>
        <fullName evidence="4">DUF4305 domain-containing protein</fullName>
    </recommendedName>
</protein>
<feature type="transmembrane region" description="Helical" evidence="1">
    <location>
        <begin position="7"/>
        <end position="25"/>
    </location>
</feature>
<gene>
    <name evidence="2" type="ORF">SAMN05192569_104314</name>
</gene>
<dbReference type="Proteomes" id="UP000198650">
    <property type="component" value="Unassembled WGS sequence"/>
</dbReference>
<dbReference type="EMBL" id="FOJS01000043">
    <property type="protein sequence ID" value="SFA53464.1"/>
    <property type="molecule type" value="Genomic_DNA"/>
</dbReference>
<evidence type="ECO:0008006" key="4">
    <source>
        <dbReference type="Google" id="ProtNLM"/>
    </source>
</evidence>
<evidence type="ECO:0000256" key="1">
    <source>
        <dbReference type="SAM" id="Phobius"/>
    </source>
</evidence>
<keyword evidence="1" id="KW-1133">Transmembrane helix</keyword>
<dbReference type="STRING" id="186116.SAMN05192569_104314"/>
<dbReference type="RefSeq" id="WP_013401771.1">
    <property type="nucleotide sequence ID" value="NZ_FOJS01000043.1"/>
</dbReference>
<dbReference type="InterPro" id="IPR025426">
    <property type="entry name" value="DUF4305"/>
</dbReference>
<organism evidence="2 3">
    <name type="scientific">Parageobacillus thermantarcticus</name>
    <dbReference type="NCBI Taxonomy" id="186116"/>
    <lineage>
        <taxon>Bacteria</taxon>
        <taxon>Bacillati</taxon>
        <taxon>Bacillota</taxon>
        <taxon>Bacilli</taxon>
        <taxon>Bacillales</taxon>
        <taxon>Anoxybacillaceae</taxon>
        <taxon>Parageobacillus</taxon>
    </lineage>
</organism>
<keyword evidence="1" id="KW-0812">Transmembrane</keyword>
<evidence type="ECO:0000313" key="3">
    <source>
        <dbReference type="Proteomes" id="UP000198650"/>
    </source>
</evidence>
<dbReference type="AlphaFoldDB" id="A0A1I0TP00"/>
<feature type="transmembrane region" description="Helical" evidence="1">
    <location>
        <begin position="31"/>
        <end position="56"/>
    </location>
</feature>
<sequence length="61" mass="7036">MMKGSPLQFALFYFLMGILFTYLSIQSADETIWNFFTIVLAILATLDFGTAIRLLILHFKK</sequence>
<keyword evidence="1" id="KW-0472">Membrane</keyword>
<name>A0A1I0TP00_9BACL</name>
<proteinExistence type="predicted"/>
<accession>A0A1I0TP00</accession>